<dbReference type="VEuPathDB" id="TriTrypDB:TEOVI_000259700"/>
<keyword evidence="4" id="KW-1185">Reference proteome</keyword>
<evidence type="ECO:0000313" key="3">
    <source>
        <dbReference type="EMBL" id="SCU71017.1"/>
    </source>
</evidence>
<keyword evidence="2 3" id="KW-0812">Transmembrane</keyword>
<proteinExistence type="predicted"/>
<organism evidence="3 4">
    <name type="scientific">Trypanosoma equiperdum</name>
    <dbReference type="NCBI Taxonomy" id="5694"/>
    <lineage>
        <taxon>Eukaryota</taxon>
        <taxon>Discoba</taxon>
        <taxon>Euglenozoa</taxon>
        <taxon>Kinetoplastea</taxon>
        <taxon>Metakinetoplastina</taxon>
        <taxon>Trypanosomatida</taxon>
        <taxon>Trypanosomatidae</taxon>
        <taxon>Trypanosoma</taxon>
    </lineage>
</organism>
<dbReference type="AlphaFoldDB" id="A0A1G4IF52"/>
<feature type="transmembrane region" description="Helical" evidence="2">
    <location>
        <begin position="24"/>
        <end position="43"/>
    </location>
</feature>
<name>A0A1G4IF52_TRYEQ</name>
<gene>
    <name evidence="3" type="ORF">TEOVI_000259700</name>
</gene>
<feature type="region of interest" description="Disordered" evidence="1">
    <location>
        <begin position="79"/>
        <end position="101"/>
    </location>
</feature>
<feature type="transmembrane region" description="Helical" evidence="2">
    <location>
        <begin position="208"/>
        <end position="230"/>
    </location>
</feature>
<feature type="transmembrane region" description="Helical" evidence="2">
    <location>
        <begin position="148"/>
        <end position="170"/>
    </location>
</feature>
<feature type="transmembrane region" description="Helical" evidence="2">
    <location>
        <begin position="261"/>
        <end position="280"/>
    </location>
</feature>
<dbReference type="GeneID" id="92376537"/>
<evidence type="ECO:0000256" key="1">
    <source>
        <dbReference type="SAM" id="MobiDB-lite"/>
    </source>
</evidence>
<dbReference type="EMBL" id="CZPT02001548">
    <property type="protein sequence ID" value="SCU71017.1"/>
    <property type="molecule type" value="Genomic_DNA"/>
</dbReference>
<keyword evidence="2" id="KW-0472">Membrane</keyword>
<accession>A0A1G4IF52</accession>
<keyword evidence="2" id="KW-1133">Transmembrane helix</keyword>
<dbReference type="RefSeq" id="XP_067081751.1">
    <property type="nucleotide sequence ID" value="XM_067225650.1"/>
</dbReference>
<dbReference type="Proteomes" id="UP000195570">
    <property type="component" value="Unassembled WGS sequence"/>
</dbReference>
<comment type="caution">
    <text evidence="3">The sequence shown here is derived from an EMBL/GenBank/DDBJ whole genome shotgun (WGS) entry which is preliminary data.</text>
</comment>
<evidence type="ECO:0000256" key="2">
    <source>
        <dbReference type="SAM" id="Phobius"/>
    </source>
</evidence>
<feature type="transmembrane region" description="Helical" evidence="2">
    <location>
        <begin position="55"/>
        <end position="76"/>
    </location>
</feature>
<protein>
    <submittedName>
        <fullName evidence="3">Nuclear transmembrane protein, putative</fullName>
    </submittedName>
</protein>
<feature type="transmembrane region" description="Helical" evidence="2">
    <location>
        <begin position="236"/>
        <end position="254"/>
    </location>
</feature>
<reference evidence="3" key="1">
    <citation type="submission" date="2016-09" db="EMBL/GenBank/DDBJ databases">
        <authorList>
            <person name="Hebert L."/>
            <person name="Moumen B."/>
        </authorList>
    </citation>
    <scope>NUCLEOTIDE SEQUENCE [LARGE SCALE GENOMIC DNA]</scope>
    <source>
        <strain evidence="3">OVI</strain>
    </source>
</reference>
<sequence>MEGFRYFTQRVPQSLWNPVAMKHAFIIALVVAPLWAFLLKPLLEKYHQQSEPLHLFLWALLRGVVMQFPILTSVKLRAQAEPKPSRGRERPSGHTPELESAKRYATGGKPITAKALDDLFRSPDFEVWYGQHRQSLLEKVRIRCSQQLWASIATLAVLVFGAFALPLFSFSNEEKTLYAVLRPFLTVPTFKVSIFTSGKDKKEIMYSVIAQLTALGHAVVVLVAAFALFTTSFMPVGLKQTAAAALVAFLALVAEATRVEQMAVGAGFVLLFAPVAWRIASVFV</sequence>
<evidence type="ECO:0000313" key="4">
    <source>
        <dbReference type="Proteomes" id="UP000195570"/>
    </source>
</evidence>